<dbReference type="NCBIfam" id="TIGR00797">
    <property type="entry name" value="matE"/>
    <property type="match status" value="1"/>
</dbReference>
<dbReference type="InterPro" id="IPR002528">
    <property type="entry name" value="MATE_fam"/>
</dbReference>
<feature type="transmembrane region" description="Helical" evidence="10">
    <location>
        <begin position="419"/>
        <end position="438"/>
    </location>
</feature>
<dbReference type="InterPro" id="IPR051327">
    <property type="entry name" value="MATE_MepA_subfamily"/>
</dbReference>
<dbReference type="EMBL" id="BRXR01000001">
    <property type="protein sequence ID" value="GLC32052.1"/>
    <property type="molecule type" value="Genomic_DNA"/>
</dbReference>
<dbReference type="Pfam" id="PF01554">
    <property type="entry name" value="MatE"/>
    <property type="match status" value="2"/>
</dbReference>
<evidence type="ECO:0000256" key="7">
    <source>
        <dbReference type="ARBA" id="ARBA00022989"/>
    </source>
</evidence>
<dbReference type="RefSeq" id="WP_264851363.1">
    <property type="nucleotide sequence ID" value="NZ_BRXR01000001.1"/>
</dbReference>
<dbReference type="PIRSF" id="PIRSF006603">
    <property type="entry name" value="DinF"/>
    <property type="match status" value="1"/>
</dbReference>
<keyword evidence="5" id="KW-1003">Cell membrane</keyword>
<feature type="transmembrane region" description="Helical" evidence="10">
    <location>
        <begin position="169"/>
        <end position="188"/>
    </location>
</feature>
<keyword evidence="12" id="KW-1185">Reference proteome</keyword>
<sequence length="449" mass="48320">MDRSKQLGEEKIGKLLLKFSIPAIVGMLVNALYNIVDRIFVGKGVSELAITAITVAFPISIIIMAFGMLVGIGAAATVSIKLGQKRKDEAEEILGNAFTLIIIVSLGVTILGLIFMEPLLKIFGASEAALPLAKQFISIILIGALLQNVGFGLNNIIRSEGNPKMAMSTMLIGAILNTIFNPIFIFVMHTGVRGSALATIVSQTVCSIWVIQYFTKGKSTLKLKTKNFKLKKGIVRQIFSIGLSPFLMQLAASVITIILNKGLATYGGDTAIAAMGIINSVSMLILMPIFGINQGAQPIIGFNYGAKNFARVKKALKLAILAATTISTTGFILVELFPRQIIGIFISGTGSELLSIGSRGIRIYLMMLPIIGFQIVSSNYFQAVGKAKISIFLSLSRQVIVLLPLIIILPQILKLDGVWIAGPSSDFIASLITGMFLIRELRKLENKSI</sequence>
<accession>A0ABQ5N9W1</accession>
<evidence type="ECO:0000256" key="1">
    <source>
        <dbReference type="ARBA" id="ARBA00004651"/>
    </source>
</evidence>
<keyword evidence="4" id="KW-0813">Transport</keyword>
<dbReference type="PANTHER" id="PTHR43823:SF3">
    <property type="entry name" value="MULTIDRUG EXPORT PROTEIN MEPA"/>
    <property type="match status" value="1"/>
</dbReference>
<dbReference type="InterPro" id="IPR045070">
    <property type="entry name" value="MATE_MepA-like"/>
</dbReference>
<evidence type="ECO:0000256" key="4">
    <source>
        <dbReference type="ARBA" id="ARBA00022448"/>
    </source>
</evidence>
<feature type="transmembrane region" description="Helical" evidence="10">
    <location>
        <begin position="136"/>
        <end position="157"/>
    </location>
</feature>
<gene>
    <name evidence="11" type="ORF">bsdE14_34620</name>
</gene>
<evidence type="ECO:0000256" key="8">
    <source>
        <dbReference type="ARBA" id="ARBA00023136"/>
    </source>
</evidence>
<keyword evidence="9" id="KW-0046">Antibiotic resistance</keyword>
<protein>
    <recommendedName>
        <fullName evidence="3">Multidrug export protein MepA</fullName>
    </recommendedName>
</protein>
<evidence type="ECO:0000256" key="10">
    <source>
        <dbReference type="SAM" id="Phobius"/>
    </source>
</evidence>
<dbReference type="CDD" id="cd13143">
    <property type="entry name" value="MATE_MepA_like"/>
    <property type="match status" value="1"/>
</dbReference>
<keyword evidence="7 10" id="KW-1133">Transmembrane helix</keyword>
<reference evidence="11 12" key="1">
    <citation type="journal article" date="2024" name="Int. J. Syst. Evol. Microbiol.">
        <title>Clostridium omnivorum sp. nov., isolated from anoxic soil under the treatment of reductive soil disinfestation.</title>
        <authorList>
            <person name="Ueki A."/>
            <person name="Tonouchi A."/>
            <person name="Kaku N."/>
            <person name="Honma S."/>
            <person name="Ueki K."/>
        </authorList>
    </citation>
    <scope>NUCLEOTIDE SEQUENCE [LARGE SCALE GENOMIC DNA]</scope>
    <source>
        <strain evidence="11 12">E14</strain>
    </source>
</reference>
<feature type="transmembrane region" description="Helical" evidence="10">
    <location>
        <begin position="15"/>
        <end position="36"/>
    </location>
</feature>
<feature type="transmembrane region" description="Helical" evidence="10">
    <location>
        <begin position="93"/>
        <end position="116"/>
    </location>
</feature>
<feature type="transmembrane region" description="Helical" evidence="10">
    <location>
        <begin position="48"/>
        <end position="72"/>
    </location>
</feature>
<name>A0ABQ5N9W1_9CLOT</name>
<feature type="transmembrane region" description="Helical" evidence="10">
    <location>
        <begin position="271"/>
        <end position="294"/>
    </location>
</feature>
<feature type="transmembrane region" description="Helical" evidence="10">
    <location>
        <begin position="393"/>
        <end position="413"/>
    </location>
</feature>
<evidence type="ECO:0000256" key="2">
    <source>
        <dbReference type="ARBA" id="ARBA00008417"/>
    </source>
</evidence>
<feature type="transmembrane region" description="Helical" evidence="10">
    <location>
        <begin position="361"/>
        <end position="381"/>
    </location>
</feature>
<keyword evidence="6 10" id="KW-0812">Transmembrane</keyword>
<dbReference type="InterPro" id="IPR048279">
    <property type="entry name" value="MdtK-like"/>
</dbReference>
<evidence type="ECO:0000256" key="9">
    <source>
        <dbReference type="ARBA" id="ARBA00023251"/>
    </source>
</evidence>
<comment type="caution">
    <text evidence="11">The sequence shown here is derived from an EMBL/GenBank/DDBJ whole genome shotgun (WGS) entry which is preliminary data.</text>
</comment>
<evidence type="ECO:0000256" key="6">
    <source>
        <dbReference type="ARBA" id="ARBA00022692"/>
    </source>
</evidence>
<keyword evidence="8 10" id="KW-0472">Membrane</keyword>
<feature type="transmembrane region" description="Helical" evidence="10">
    <location>
        <begin position="194"/>
        <end position="214"/>
    </location>
</feature>
<dbReference type="Proteomes" id="UP001208567">
    <property type="component" value="Unassembled WGS sequence"/>
</dbReference>
<feature type="transmembrane region" description="Helical" evidence="10">
    <location>
        <begin position="315"/>
        <end position="334"/>
    </location>
</feature>
<comment type="similarity">
    <text evidence="2">Belongs to the multi antimicrobial extrusion (MATE) (TC 2.A.66.1) family. MepA subfamily.</text>
</comment>
<evidence type="ECO:0000313" key="11">
    <source>
        <dbReference type="EMBL" id="GLC32052.1"/>
    </source>
</evidence>
<proteinExistence type="inferred from homology"/>
<evidence type="ECO:0000313" key="12">
    <source>
        <dbReference type="Proteomes" id="UP001208567"/>
    </source>
</evidence>
<organism evidence="11 12">
    <name type="scientific">Clostridium omnivorum</name>
    <dbReference type="NCBI Taxonomy" id="1604902"/>
    <lineage>
        <taxon>Bacteria</taxon>
        <taxon>Bacillati</taxon>
        <taxon>Bacillota</taxon>
        <taxon>Clostridia</taxon>
        <taxon>Eubacteriales</taxon>
        <taxon>Clostridiaceae</taxon>
        <taxon>Clostridium</taxon>
    </lineage>
</organism>
<evidence type="ECO:0000256" key="3">
    <source>
        <dbReference type="ARBA" id="ARBA00022106"/>
    </source>
</evidence>
<evidence type="ECO:0000256" key="5">
    <source>
        <dbReference type="ARBA" id="ARBA00022475"/>
    </source>
</evidence>
<comment type="subcellular location">
    <subcellularLocation>
        <location evidence="1">Cell membrane</location>
        <topology evidence="1">Multi-pass membrane protein</topology>
    </subcellularLocation>
</comment>
<dbReference type="PANTHER" id="PTHR43823">
    <property type="entry name" value="SPORULATION PROTEIN YKVU"/>
    <property type="match status" value="1"/>
</dbReference>
<feature type="transmembrane region" description="Helical" evidence="10">
    <location>
        <begin position="234"/>
        <end position="259"/>
    </location>
</feature>